<organism evidence="1 2">
    <name type="scientific">Zhongshania guokunii</name>
    <dbReference type="NCBI Taxonomy" id="641783"/>
    <lineage>
        <taxon>Bacteria</taxon>
        <taxon>Pseudomonadati</taxon>
        <taxon>Pseudomonadota</taxon>
        <taxon>Gammaproteobacteria</taxon>
        <taxon>Cellvibrionales</taxon>
        <taxon>Spongiibacteraceae</taxon>
        <taxon>Zhongshania</taxon>
    </lineage>
</organism>
<dbReference type="CDD" id="cd08916">
    <property type="entry name" value="TrHb3_P"/>
    <property type="match status" value="1"/>
</dbReference>
<proteinExistence type="predicted"/>
<dbReference type="SUPFAM" id="SSF46458">
    <property type="entry name" value="Globin-like"/>
    <property type="match status" value="1"/>
</dbReference>
<dbReference type="InterPro" id="IPR009050">
    <property type="entry name" value="Globin-like_sf"/>
</dbReference>
<dbReference type="RefSeq" id="WP_368379816.1">
    <property type="nucleotide sequence ID" value="NZ_JBFRYA010000001.1"/>
</dbReference>
<sequence>MTNTANKPDLDSAEHITAFVEAFYARLLTDQRLAPIFVDVANIDIREHFPRIQAYWRKLLLGEGGYHRHTMNIHRQLHGKQALLASDFELWLAHFVATIDEHFCGDKAERAKKVASSIAANMAKALNV</sequence>
<evidence type="ECO:0000313" key="2">
    <source>
        <dbReference type="Proteomes" id="UP001557485"/>
    </source>
</evidence>
<keyword evidence="2" id="KW-1185">Reference proteome</keyword>
<gene>
    <name evidence="1" type="ORF">AB4876_01135</name>
</gene>
<comment type="caution">
    <text evidence="1">The sequence shown here is derived from an EMBL/GenBank/DDBJ whole genome shotgun (WGS) entry which is preliminary data.</text>
</comment>
<dbReference type="Proteomes" id="UP001557485">
    <property type="component" value="Unassembled WGS sequence"/>
</dbReference>
<reference evidence="1 2" key="1">
    <citation type="journal article" date="2011" name="Int. J. Syst. Evol. Microbiol.">
        <title>Zhongshania antarctica gen. nov., sp. nov. and Zhongshania guokunii sp. nov., gammaproteobacteria respectively isolated from coastal attached (fast) ice and surface seawater of the Antarctic.</title>
        <authorList>
            <person name="Li H.J."/>
            <person name="Zhang X.Y."/>
            <person name="Chen C.X."/>
            <person name="Zhang Y.J."/>
            <person name="Gao Z.M."/>
            <person name="Yu Y."/>
            <person name="Chen X.L."/>
            <person name="Chen B."/>
            <person name="Zhang Y.Z."/>
        </authorList>
    </citation>
    <scope>NUCLEOTIDE SEQUENCE [LARGE SCALE GENOMIC DNA]</scope>
    <source>
        <strain evidence="1 2">ZS6-22T</strain>
    </source>
</reference>
<dbReference type="Gene3D" id="1.10.490.10">
    <property type="entry name" value="Globins"/>
    <property type="match status" value="1"/>
</dbReference>
<dbReference type="EMBL" id="JBFRYA010000001">
    <property type="protein sequence ID" value="MEX1667492.1"/>
    <property type="molecule type" value="Genomic_DNA"/>
</dbReference>
<dbReference type="InterPro" id="IPR012292">
    <property type="entry name" value="Globin/Proto"/>
</dbReference>
<protein>
    <submittedName>
        <fullName evidence="1">Group III truncated hemoglobin</fullName>
    </submittedName>
</protein>
<evidence type="ECO:0000313" key="1">
    <source>
        <dbReference type="EMBL" id="MEX1667492.1"/>
    </source>
</evidence>
<name>A0ABV3U0R6_9GAMM</name>
<accession>A0ABV3U0R6</accession>